<evidence type="ECO:0000313" key="8">
    <source>
        <dbReference type="EMBL" id="GHJ87290.1"/>
    </source>
</evidence>
<feature type="domain" description="Berberine/berberine-like" evidence="7">
    <location>
        <begin position="865"/>
        <end position="891"/>
    </location>
</feature>
<dbReference type="OrthoDB" id="9996127at2759"/>
<feature type="compositionally biased region" description="Low complexity" evidence="6">
    <location>
        <begin position="314"/>
        <end position="326"/>
    </location>
</feature>
<feature type="region of interest" description="Disordered" evidence="6">
    <location>
        <begin position="303"/>
        <end position="368"/>
    </location>
</feature>
<name>A0A8H3TU64_9TREE</name>
<evidence type="ECO:0000256" key="6">
    <source>
        <dbReference type="SAM" id="MobiDB-lite"/>
    </source>
</evidence>
<evidence type="ECO:0000256" key="1">
    <source>
        <dbReference type="ARBA" id="ARBA00001974"/>
    </source>
</evidence>
<feature type="region of interest" description="Disordered" evidence="6">
    <location>
        <begin position="242"/>
        <end position="286"/>
    </location>
</feature>
<comment type="cofactor">
    <cofactor evidence="1">
        <name>FAD</name>
        <dbReference type="ChEBI" id="CHEBI:57692"/>
    </cofactor>
</comment>
<dbReference type="Pfam" id="PF08031">
    <property type="entry name" value="BBE"/>
    <property type="match status" value="1"/>
</dbReference>
<dbReference type="PANTHER" id="PTHR42973">
    <property type="entry name" value="BINDING OXIDOREDUCTASE, PUTATIVE (AFU_ORTHOLOGUE AFUA_1G17690)-RELATED"/>
    <property type="match status" value="1"/>
</dbReference>
<dbReference type="PANTHER" id="PTHR42973:SF39">
    <property type="entry name" value="FAD-BINDING PCMH-TYPE DOMAIN-CONTAINING PROTEIN"/>
    <property type="match status" value="1"/>
</dbReference>
<dbReference type="GO" id="GO:0050660">
    <property type="term" value="F:flavin adenine dinucleotide binding"/>
    <property type="evidence" value="ECO:0007669"/>
    <property type="project" value="InterPro"/>
</dbReference>
<dbReference type="InterPro" id="IPR050416">
    <property type="entry name" value="FAD-linked_Oxidoreductase"/>
</dbReference>
<dbReference type="Proteomes" id="UP000620104">
    <property type="component" value="Unassembled WGS sequence"/>
</dbReference>
<proteinExistence type="inferred from homology"/>
<accession>A0A8H3TU64</accession>
<dbReference type="Gene3D" id="3.30.465.10">
    <property type="match status" value="1"/>
</dbReference>
<sequence length="943" mass="101248">MVNQTSQHLANSLAGTAFSNDTLHGKNESLKHDTATHQSNGFTEIHGGESIQKERSMLAELDPNPSMRASAPMDAILNPPVAETLRNREMESVSPSERRLESSLLSELRESLADPFARCISADQVKETGSEPKEEQDGEAEVWEYGSENFRLHSTVFNGTVRARASLLVRPRTARQISRIILFCKKHDLELSVKSGGYGTHGWAVAGQVIVDLSLMSAIAVSLPDSPQTPLPPLRNMKLSVNQHHERSNNKITNPSGQVTSIFSDPKGKGKQYGHGAGDGPDAGMASPPIAYNAGFGFGGKPIQVARSNSDGPKSANGNNNSNGAKRSIDDAWQGDETTQPRQDGAKSGPSTARNSNSFGPPSATESGLLSAASKKSMMDGLGGPTEYQPSFNAVHGSFQSSTPLNFGSSVPPMMQQTSHFPMMPSGLALDPRWQFGQTASSGSTSSGGTFDPTYAMGYPGAMGLGGISNSYFGRQISSSETSPFASGSGSGSGSEATSSATPLFPSMSPGSLPPYTVVTFGSGATAKQVDKASHHSPWGAFHVPLAAFPVGSAVMMTGGFGFLGRLHGLSMDNLLEIEYVLADGRIIWLSGMDEKNEGMVAAVENPDGSEGELTEQEGKDLWFAIRGAGTTMGIATRYRAKAFHVPVVFAGNLIYPFNRSTTPGLIQHVRDCVKASPRSLYVNMILTAGPADLAGVVIVQLCFAGSQETGAEYLQAISSWEEERCLFKDVRERDFLEQQDSVANILKGGAGRKWFIKSDLLNSLSDDVINQTCQQFNTVPDGCTWLFELVEGAISDTTTSCLPKSHREALYTVAALHQWPVNVPQEDVRCVLTARDWIDKVIHVESPGGPLPCFLSSSHPDAIRGVYGENFERLLSIKQHFDSDNFFRHSLWPAAGHRGNLLATGEDRQHDSTVSEDIRKTWKEEDQPIGRDGVLGISVKGC</sequence>
<evidence type="ECO:0000259" key="7">
    <source>
        <dbReference type="Pfam" id="PF08031"/>
    </source>
</evidence>
<feature type="compositionally biased region" description="Polar residues" evidence="6">
    <location>
        <begin position="349"/>
        <end position="368"/>
    </location>
</feature>
<keyword evidence="9" id="KW-1185">Reference proteome</keyword>
<evidence type="ECO:0000256" key="3">
    <source>
        <dbReference type="ARBA" id="ARBA00022630"/>
    </source>
</evidence>
<feature type="compositionally biased region" description="Polar residues" evidence="6">
    <location>
        <begin position="250"/>
        <end position="263"/>
    </location>
</feature>
<keyword evidence="5" id="KW-0560">Oxidoreductase</keyword>
<dbReference type="Gene3D" id="3.40.462.20">
    <property type="match status" value="1"/>
</dbReference>
<feature type="compositionally biased region" description="Gly residues" evidence="6">
    <location>
        <begin position="271"/>
        <end position="281"/>
    </location>
</feature>
<comment type="similarity">
    <text evidence="2">Belongs to the oxygen-dependent FAD-linked oxidoreductase family.</text>
</comment>
<dbReference type="InterPro" id="IPR016167">
    <property type="entry name" value="FAD-bd_PCMH_sub1"/>
</dbReference>
<evidence type="ECO:0000256" key="4">
    <source>
        <dbReference type="ARBA" id="ARBA00022827"/>
    </source>
</evidence>
<dbReference type="EMBL" id="BLZA01000021">
    <property type="protein sequence ID" value="GHJ87290.1"/>
    <property type="molecule type" value="Genomic_DNA"/>
</dbReference>
<evidence type="ECO:0000313" key="9">
    <source>
        <dbReference type="Proteomes" id="UP000620104"/>
    </source>
</evidence>
<dbReference type="InterPro" id="IPR036318">
    <property type="entry name" value="FAD-bd_PCMH-like_sf"/>
</dbReference>
<dbReference type="GO" id="GO:0016491">
    <property type="term" value="F:oxidoreductase activity"/>
    <property type="evidence" value="ECO:0007669"/>
    <property type="project" value="UniProtKB-KW"/>
</dbReference>
<reference evidence="8" key="1">
    <citation type="submission" date="2020-07" db="EMBL/GenBank/DDBJ databases">
        <title>Draft Genome Sequence of a Deep-Sea Yeast, Naganishia (Cryptococcus) liquefaciens strain N6.</title>
        <authorList>
            <person name="Han Y.W."/>
            <person name="Kajitani R."/>
            <person name="Morimoto H."/>
            <person name="Parhat M."/>
            <person name="Tsubouchi H."/>
            <person name="Bakenova O."/>
            <person name="Ogata M."/>
            <person name="Argunhan B."/>
            <person name="Aoki R."/>
            <person name="Kajiwara S."/>
            <person name="Itoh T."/>
            <person name="Iwasaki H."/>
        </authorList>
    </citation>
    <scope>NUCLEOTIDE SEQUENCE</scope>
    <source>
        <strain evidence="8">N6</strain>
    </source>
</reference>
<protein>
    <recommendedName>
        <fullName evidence="7">Berberine/berberine-like domain-containing protein</fullName>
    </recommendedName>
</protein>
<feature type="region of interest" description="Disordered" evidence="6">
    <location>
        <begin position="376"/>
        <end position="395"/>
    </location>
</feature>
<dbReference type="Gene3D" id="3.30.43.10">
    <property type="entry name" value="Uridine Diphospho-n-acetylenolpyruvylglucosamine Reductase, domain 2"/>
    <property type="match status" value="1"/>
</dbReference>
<feature type="compositionally biased region" description="Low complexity" evidence="6">
    <location>
        <begin position="483"/>
        <end position="502"/>
    </location>
</feature>
<evidence type="ECO:0000256" key="2">
    <source>
        <dbReference type="ARBA" id="ARBA00005466"/>
    </source>
</evidence>
<keyword evidence="3" id="KW-0285">Flavoprotein</keyword>
<evidence type="ECO:0000256" key="5">
    <source>
        <dbReference type="ARBA" id="ARBA00023002"/>
    </source>
</evidence>
<dbReference type="AlphaFoldDB" id="A0A8H3TU64"/>
<organism evidence="8 9">
    <name type="scientific">Naganishia liquefaciens</name>
    <dbReference type="NCBI Taxonomy" id="104408"/>
    <lineage>
        <taxon>Eukaryota</taxon>
        <taxon>Fungi</taxon>
        <taxon>Dikarya</taxon>
        <taxon>Basidiomycota</taxon>
        <taxon>Agaricomycotina</taxon>
        <taxon>Tremellomycetes</taxon>
        <taxon>Filobasidiales</taxon>
        <taxon>Filobasidiaceae</taxon>
        <taxon>Naganishia</taxon>
    </lineage>
</organism>
<comment type="caution">
    <text evidence="8">The sequence shown here is derived from an EMBL/GenBank/DDBJ whole genome shotgun (WGS) entry which is preliminary data.</text>
</comment>
<feature type="region of interest" description="Disordered" evidence="6">
    <location>
        <begin position="406"/>
        <end position="430"/>
    </location>
</feature>
<dbReference type="InterPro" id="IPR012951">
    <property type="entry name" value="BBE"/>
</dbReference>
<dbReference type="InterPro" id="IPR016169">
    <property type="entry name" value="FAD-bd_PCMH_sub2"/>
</dbReference>
<feature type="compositionally biased region" description="Polar residues" evidence="6">
    <location>
        <begin position="406"/>
        <end position="420"/>
    </location>
</feature>
<dbReference type="SUPFAM" id="SSF56176">
    <property type="entry name" value="FAD-binding/transporter-associated domain-like"/>
    <property type="match status" value="2"/>
</dbReference>
<feature type="region of interest" description="Disordered" evidence="6">
    <location>
        <begin position="483"/>
        <end position="508"/>
    </location>
</feature>
<gene>
    <name evidence="8" type="ORF">NliqN6_3692</name>
</gene>
<keyword evidence="4" id="KW-0274">FAD</keyword>